<keyword evidence="3" id="KW-1185">Reference proteome</keyword>
<protein>
    <submittedName>
        <fullName evidence="2">Uncharacterized protein</fullName>
    </submittedName>
</protein>
<comment type="caution">
    <text evidence="2">The sequence shown here is derived from an EMBL/GenBank/DDBJ whole genome shotgun (WGS) entry which is preliminary data.</text>
</comment>
<gene>
    <name evidence="2" type="ORF">SADUNF_SadunfUnG0010000</name>
</gene>
<dbReference type="Proteomes" id="UP000657918">
    <property type="component" value="Unassembled WGS sequence"/>
</dbReference>
<sequence>MTHEIQAQQTGMQGFSLYRNTLRVDIPAELNRNDDTFKIQAQQTGLQAFFLKVCMAITAELSDLSCSGTRAGSQVSDAEDHTLPKPQ</sequence>
<dbReference type="EMBL" id="JADGMS010000027">
    <property type="protein sequence ID" value="KAF9660568.1"/>
    <property type="molecule type" value="Genomic_DNA"/>
</dbReference>
<feature type="compositionally biased region" description="Polar residues" evidence="1">
    <location>
        <begin position="66"/>
        <end position="76"/>
    </location>
</feature>
<evidence type="ECO:0000256" key="1">
    <source>
        <dbReference type="SAM" id="MobiDB-lite"/>
    </source>
</evidence>
<reference evidence="2 3" key="1">
    <citation type="submission" date="2020-10" db="EMBL/GenBank/DDBJ databases">
        <title>Plant Genome Project.</title>
        <authorList>
            <person name="Zhang R.-G."/>
        </authorList>
    </citation>
    <scope>NUCLEOTIDE SEQUENCE [LARGE SCALE GENOMIC DNA]</scope>
    <source>
        <strain evidence="2">FAFU-HL-1</strain>
        <tissue evidence="2">Leaf</tissue>
    </source>
</reference>
<organism evidence="2 3">
    <name type="scientific">Salix dunnii</name>
    <dbReference type="NCBI Taxonomy" id="1413687"/>
    <lineage>
        <taxon>Eukaryota</taxon>
        <taxon>Viridiplantae</taxon>
        <taxon>Streptophyta</taxon>
        <taxon>Embryophyta</taxon>
        <taxon>Tracheophyta</taxon>
        <taxon>Spermatophyta</taxon>
        <taxon>Magnoliopsida</taxon>
        <taxon>eudicotyledons</taxon>
        <taxon>Gunneridae</taxon>
        <taxon>Pentapetalae</taxon>
        <taxon>rosids</taxon>
        <taxon>fabids</taxon>
        <taxon>Malpighiales</taxon>
        <taxon>Salicaceae</taxon>
        <taxon>Saliceae</taxon>
        <taxon>Salix</taxon>
    </lineage>
</organism>
<dbReference type="AlphaFoldDB" id="A0A835IZ68"/>
<evidence type="ECO:0000313" key="2">
    <source>
        <dbReference type="EMBL" id="KAF9660568.1"/>
    </source>
</evidence>
<evidence type="ECO:0000313" key="3">
    <source>
        <dbReference type="Proteomes" id="UP000657918"/>
    </source>
</evidence>
<name>A0A835IZ68_9ROSI</name>
<feature type="compositionally biased region" description="Basic and acidic residues" evidence="1">
    <location>
        <begin position="78"/>
        <end position="87"/>
    </location>
</feature>
<accession>A0A835IZ68</accession>
<feature type="region of interest" description="Disordered" evidence="1">
    <location>
        <begin position="66"/>
        <end position="87"/>
    </location>
</feature>
<proteinExistence type="predicted"/>